<keyword evidence="5" id="KW-1185">Reference proteome</keyword>
<evidence type="ECO:0000256" key="3">
    <source>
        <dbReference type="ARBA" id="ARBA00023002"/>
    </source>
</evidence>
<sequence>MQPDAKIDIIICDLSSLQSVQAAAKEFKSKNWPLHALILNAGLLFPDQKMTIDGLETTFAVNHVAHQYLVRELLPQLRESQARIVIVSSKSHNHTGLKPEMPLEEKLTKLCPTESTQFGYWLYAYSKLCNVLMGMRLHREEHKNGISV</sequence>
<name>A0A3P7I8N5_STRVU</name>
<reference evidence="4 5" key="1">
    <citation type="submission" date="2018-11" db="EMBL/GenBank/DDBJ databases">
        <authorList>
            <consortium name="Pathogen Informatics"/>
        </authorList>
    </citation>
    <scope>NUCLEOTIDE SEQUENCE [LARGE SCALE GENOMIC DNA]</scope>
</reference>
<dbReference type="PANTHER" id="PTHR24320">
    <property type="entry name" value="RETINOL DEHYDROGENASE"/>
    <property type="match status" value="1"/>
</dbReference>
<keyword evidence="2" id="KW-0521">NADP</keyword>
<feature type="non-terminal residue" evidence="4">
    <location>
        <position position="148"/>
    </location>
</feature>
<dbReference type="AlphaFoldDB" id="A0A3P7I8N5"/>
<organism evidence="4 5">
    <name type="scientific">Strongylus vulgaris</name>
    <name type="common">Blood worm</name>
    <dbReference type="NCBI Taxonomy" id="40348"/>
    <lineage>
        <taxon>Eukaryota</taxon>
        <taxon>Metazoa</taxon>
        <taxon>Ecdysozoa</taxon>
        <taxon>Nematoda</taxon>
        <taxon>Chromadorea</taxon>
        <taxon>Rhabditida</taxon>
        <taxon>Rhabditina</taxon>
        <taxon>Rhabditomorpha</taxon>
        <taxon>Strongyloidea</taxon>
        <taxon>Strongylidae</taxon>
        <taxon>Strongylus</taxon>
    </lineage>
</organism>
<comment type="similarity">
    <text evidence="1">Belongs to the short-chain dehydrogenases/reductases (SDR) family.</text>
</comment>
<dbReference type="InterPro" id="IPR002347">
    <property type="entry name" value="SDR_fam"/>
</dbReference>
<dbReference type="InterPro" id="IPR036291">
    <property type="entry name" value="NAD(P)-bd_dom_sf"/>
</dbReference>
<dbReference type="EMBL" id="UYYB01012926">
    <property type="protein sequence ID" value="VDM69631.1"/>
    <property type="molecule type" value="Genomic_DNA"/>
</dbReference>
<accession>A0A3P7I8N5</accession>
<dbReference type="Pfam" id="PF00106">
    <property type="entry name" value="adh_short"/>
    <property type="match status" value="1"/>
</dbReference>
<dbReference type="SUPFAM" id="SSF51735">
    <property type="entry name" value="NAD(P)-binding Rossmann-fold domains"/>
    <property type="match status" value="1"/>
</dbReference>
<dbReference type="Gene3D" id="3.40.50.720">
    <property type="entry name" value="NAD(P)-binding Rossmann-like Domain"/>
    <property type="match status" value="1"/>
</dbReference>
<gene>
    <name evidence="4" type="ORF">SVUK_LOCUS4629</name>
</gene>
<proteinExistence type="inferred from homology"/>
<protein>
    <submittedName>
        <fullName evidence="4">Uncharacterized protein</fullName>
    </submittedName>
</protein>
<dbReference type="OrthoDB" id="9989144at2759"/>
<evidence type="ECO:0000256" key="1">
    <source>
        <dbReference type="ARBA" id="ARBA00006484"/>
    </source>
</evidence>
<evidence type="ECO:0000313" key="4">
    <source>
        <dbReference type="EMBL" id="VDM69631.1"/>
    </source>
</evidence>
<dbReference type="GO" id="GO:0016491">
    <property type="term" value="F:oxidoreductase activity"/>
    <property type="evidence" value="ECO:0007669"/>
    <property type="project" value="UniProtKB-KW"/>
</dbReference>
<dbReference type="PANTHER" id="PTHR24320:SF282">
    <property type="entry name" value="WW DOMAIN-CONTAINING OXIDOREDUCTASE"/>
    <property type="match status" value="1"/>
</dbReference>
<keyword evidence="3" id="KW-0560">Oxidoreductase</keyword>
<evidence type="ECO:0000313" key="5">
    <source>
        <dbReference type="Proteomes" id="UP000270094"/>
    </source>
</evidence>
<evidence type="ECO:0000256" key="2">
    <source>
        <dbReference type="ARBA" id="ARBA00022857"/>
    </source>
</evidence>
<dbReference type="Proteomes" id="UP000270094">
    <property type="component" value="Unassembled WGS sequence"/>
</dbReference>